<dbReference type="Pfam" id="PF13432">
    <property type="entry name" value="TPR_16"/>
    <property type="match status" value="1"/>
</dbReference>
<keyword evidence="2" id="KW-0812">Transmembrane</keyword>
<dbReference type="EMBL" id="JADBEM010000001">
    <property type="protein sequence ID" value="MBE1610417.1"/>
    <property type="molecule type" value="Genomic_DNA"/>
</dbReference>
<keyword evidence="5" id="KW-1185">Reference proteome</keyword>
<dbReference type="Proteomes" id="UP000638648">
    <property type="component" value="Unassembled WGS sequence"/>
</dbReference>
<feature type="domain" description="J" evidence="3">
    <location>
        <begin position="4"/>
        <end position="73"/>
    </location>
</feature>
<feature type="transmembrane region" description="Helical" evidence="2">
    <location>
        <begin position="304"/>
        <end position="322"/>
    </location>
</feature>
<reference evidence="4" key="1">
    <citation type="submission" date="2020-10" db="EMBL/GenBank/DDBJ databases">
        <title>Sequencing the genomes of 1000 actinobacteria strains.</title>
        <authorList>
            <person name="Klenk H.-P."/>
        </authorList>
    </citation>
    <scope>NUCLEOTIDE SEQUENCE</scope>
    <source>
        <strain evidence="4">DSM 45354</strain>
    </source>
</reference>
<accession>A0A927N295</accession>
<gene>
    <name evidence="4" type="ORF">HEB94_007265</name>
</gene>
<dbReference type="AlphaFoldDB" id="A0A927N295"/>
<keyword evidence="2" id="KW-1133">Transmembrane helix</keyword>
<evidence type="ECO:0000256" key="2">
    <source>
        <dbReference type="SAM" id="Phobius"/>
    </source>
</evidence>
<sequence length="352" mass="38994">MSVDYYEILEVSPGAQEEQIRAAITAQRRIWVRRQSSPDPDRRAHAEQRVRDIDAAEKALLDPAARLAYNKERERLLRTRGGGTGGATNGGGSANANGAGGRGGPGRREVPTPPSTGSPAPRTGPRQDADLDSHLARGDRYLQQGRWRLAQAEFEYVRERAPEDLRALTGLGAVHVGAGRVKDGLAILERAAVEHPDDEHVKIALATALYEVAIAGMADVGDGPGRERPMIISRRQLGLAKRNLRRIQRLELSDWNVSMHVEELKDLVAEARAPIWSRGHNLRFYFIPLVGAVLVTALPNVESLRVVGAFWIVVIVATYVFRHRQPAWKHHRRELGRGRRPSSFGETFRKGI</sequence>
<evidence type="ECO:0000259" key="3">
    <source>
        <dbReference type="PROSITE" id="PS50076"/>
    </source>
</evidence>
<evidence type="ECO:0000256" key="1">
    <source>
        <dbReference type="SAM" id="MobiDB-lite"/>
    </source>
</evidence>
<name>A0A927N295_9ACTN</name>
<dbReference type="SUPFAM" id="SSF46565">
    <property type="entry name" value="Chaperone J-domain"/>
    <property type="match status" value="1"/>
</dbReference>
<comment type="caution">
    <text evidence="4">The sequence shown here is derived from an EMBL/GenBank/DDBJ whole genome shotgun (WGS) entry which is preliminary data.</text>
</comment>
<dbReference type="Gene3D" id="1.25.40.10">
    <property type="entry name" value="Tetratricopeptide repeat domain"/>
    <property type="match status" value="1"/>
</dbReference>
<dbReference type="InterPro" id="IPR036869">
    <property type="entry name" value="J_dom_sf"/>
</dbReference>
<evidence type="ECO:0000313" key="4">
    <source>
        <dbReference type="EMBL" id="MBE1610417.1"/>
    </source>
</evidence>
<feature type="transmembrane region" description="Helical" evidence="2">
    <location>
        <begin position="282"/>
        <end position="298"/>
    </location>
</feature>
<feature type="compositionally biased region" description="Gly residues" evidence="1">
    <location>
        <begin position="80"/>
        <end position="104"/>
    </location>
</feature>
<organism evidence="4 5">
    <name type="scientific">Actinopolymorpha pittospori</name>
    <dbReference type="NCBI Taxonomy" id="648752"/>
    <lineage>
        <taxon>Bacteria</taxon>
        <taxon>Bacillati</taxon>
        <taxon>Actinomycetota</taxon>
        <taxon>Actinomycetes</taxon>
        <taxon>Propionibacteriales</taxon>
        <taxon>Actinopolymorphaceae</taxon>
        <taxon>Actinopolymorpha</taxon>
    </lineage>
</organism>
<protein>
    <submittedName>
        <fullName evidence="4">Tetratricopeptide (TPR) repeat protein</fullName>
    </submittedName>
</protein>
<evidence type="ECO:0000313" key="5">
    <source>
        <dbReference type="Proteomes" id="UP000638648"/>
    </source>
</evidence>
<keyword evidence="2" id="KW-0472">Membrane</keyword>
<proteinExistence type="predicted"/>
<dbReference type="Gene3D" id="1.10.287.110">
    <property type="entry name" value="DnaJ domain"/>
    <property type="match status" value="1"/>
</dbReference>
<dbReference type="InterPro" id="IPR001623">
    <property type="entry name" value="DnaJ_domain"/>
</dbReference>
<dbReference type="SUPFAM" id="SSF48452">
    <property type="entry name" value="TPR-like"/>
    <property type="match status" value="1"/>
</dbReference>
<feature type="region of interest" description="Disordered" evidence="1">
    <location>
        <begin position="71"/>
        <end position="133"/>
    </location>
</feature>
<dbReference type="PROSITE" id="PS50076">
    <property type="entry name" value="DNAJ_2"/>
    <property type="match status" value="1"/>
</dbReference>
<dbReference type="InterPro" id="IPR011990">
    <property type="entry name" value="TPR-like_helical_dom_sf"/>
</dbReference>
<dbReference type="RefSeq" id="WP_192753791.1">
    <property type="nucleotide sequence ID" value="NZ_BAABJL010000095.1"/>
</dbReference>